<evidence type="ECO:0000256" key="2">
    <source>
        <dbReference type="ARBA" id="ARBA00022741"/>
    </source>
</evidence>
<dbReference type="InterPro" id="IPR024185">
    <property type="entry name" value="FTHF_cligase-like_sf"/>
</dbReference>
<evidence type="ECO:0000256" key="1">
    <source>
        <dbReference type="ARBA" id="ARBA00010638"/>
    </source>
</evidence>
<accession>A0ABS9X354</accession>
<sequence>MNSRAALRTLVRTRRQTLSLEEQQQASDRLIQHLSTHPKVNSAQTIALYLANDGELNPTPFIEWCWQHNKRVYLPVLHPFCSGHLLFLLFERNTPMVKNIYGIEEPTLNVTKVCPLAQLDVLCTPLVAFDAAGARLGMGGGFYDRTLTNWQQHHVYPIGIAHDCQQVKKIPVEHWDIPLPEIITPSQRYIFM</sequence>
<dbReference type="Proteomes" id="UP001139646">
    <property type="component" value="Unassembled WGS sequence"/>
</dbReference>
<dbReference type="Pfam" id="PF01812">
    <property type="entry name" value="5-FTHF_cyc-lig"/>
    <property type="match status" value="1"/>
</dbReference>
<evidence type="ECO:0000256" key="4">
    <source>
        <dbReference type="RuleBase" id="RU361279"/>
    </source>
</evidence>
<reference evidence="5" key="1">
    <citation type="submission" date="2022-01" db="EMBL/GenBank/DDBJ databases">
        <title>Colwellia maritima, isolated from seawater.</title>
        <authorList>
            <person name="Kristyanto S."/>
            <person name="Jung J."/>
            <person name="Jeon C.O."/>
        </authorList>
    </citation>
    <scope>NUCLEOTIDE SEQUENCE</scope>
    <source>
        <strain evidence="5">MSW7</strain>
    </source>
</reference>
<dbReference type="RefSeq" id="WP_242285021.1">
    <property type="nucleotide sequence ID" value="NZ_JAKKSL010000001.1"/>
</dbReference>
<protein>
    <recommendedName>
        <fullName evidence="4">5-formyltetrahydrofolate cyclo-ligase</fullName>
        <ecNumber evidence="4">6.3.3.2</ecNumber>
    </recommendedName>
</protein>
<keyword evidence="6" id="KW-1185">Reference proteome</keyword>
<dbReference type="EMBL" id="JAKKSL010000001">
    <property type="protein sequence ID" value="MCI2283502.1"/>
    <property type="molecule type" value="Genomic_DNA"/>
</dbReference>
<keyword evidence="5" id="KW-0436">Ligase</keyword>
<keyword evidence="4" id="KW-0460">Magnesium</keyword>
<dbReference type="InterPro" id="IPR002698">
    <property type="entry name" value="FTHF_cligase"/>
</dbReference>
<dbReference type="PIRSF" id="PIRSF006806">
    <property type="entry name" value="FTHF_cligase"/>
    <property type="match status" value="1"/>
</dbReference>
<dbReference type="PANTHER" id="PTHR23407">
    <property type="entry name" value="ATPASE INHIBITOR/5-FORMYLTETRAHYDROFOLATE CYCLO-LIGASE"/>
    <property type="match status" value="1"/>
</dbReference>
<keyword evidence="2 4" id="KW-0547">Nucleotide-binding</keyword>
<dbReference type="NCBIfam" id="TIGR02727">
    <property type="entry name" value="MTHFS_bact"/>
    <property type="match status" value="1"/>
</dbReference>
<evidence type="ECO:0000313" key="6">
    <source>
        <dbReference type="Proteomes" id="UP001139646"/>
    </source>
</evidence>
<dbReference type="PANTHER" id="PTHR23407:SF1">
    <property type="entry name" value="5-FORMYLTETRAHYDROFOLATE CYCLO-LIGASE"/>
    <property type="match status" value="1"/>
</dbReference>
<dbReference type="Gene3D" id="3.40.50.10420">
    <property type="entry name" value="NagB/RpiA/CoA transferase-like"/>
    <property type="match status" value="1"/>
</dbReference>
<gene>
    <name evidence="5" type="ORF">L3081_08990</name>
</gene>
<comment type="similarity">
    <text evidence="1 4">Belongs to the 5-formyltetrahydrofolate cyclo-ligase family.</text>
</comment>
<name>A0ABS9X354_9GAMM</name>
<comment type="catalytic activity">
    <reaction evidence="4">
        <text>(6S)-5-formyl-5,6,7,8-tetrahydrofolate + ATP = (6R)-5,10-methenyltetrahydrofolate + ADP + phosphate</text>
        <dbReference type="Rhea" id="RHEA:10488"/>
        <dbReference type="ChEBI" id="CHEBI:30616"/>
        <dbReference type="ChEBI" id="CHEBI:43474"/>
        <dbReference type="ChEBI" id="CHEBI:57455"/>
        <dbReference type="ChEBI" id="CHEBI:57457"/>
        <dbReference type="ChEBI" id="CHEBI:456216"/>
        <dbReference type="EC" id="6.3.3.2"/>
    </reaction>
</comment>
<evidence type="ECO:0000256" key="3">
    <source>
        <dbReference type="ARBA" id="ARBA00022840"/>
    </source>
</evidence>
<evidence type="ECO:0000313" key="5">
    <source>
        <dbReference type="EMBL" id="MCI2283502.1"/>
    </source>
</evidence>
<dbReference type="GO" id="GO:0030272">
    <property type="term" value="F:5-formyltetrahydrofolate cyclo-ligase activity"/>
    <property type="evidence" value="ECO:0007669"/>
    <property type="project" value="UniProtKB-EC"/>
</dbReference>
<organism evidence="5 6">
    <name type="scientific">Colwellia maritima</name>
    <dbReference type="NCBI Taxonomy" id="2912588"/>
    <lineage>
        <taxon>Bacteria</taxon>
        <taxon>Pseudomonadati</taxon>
        <taxon>Pseudomonadota</taxon>
        <taxon>Gammaproteobacteria</taxon>
        <taxon>Alteromonadales</taxon>
        <taxon>Colwelliaceae</taxon>
        <taxon>Colwellia</taxon>
    </lineage>
</organism>
<comment type="caution">
    <text evidence="5">The sequence shown here is derived from an EMBL/GenBank/DDBJ whole genome shotgun (WGS) entry which is preliminary data.</text>
</comment>
<dbReference type="SUPFAM" id="SSF100950">
    <property type="entry name" value="NagB/RpiA/CoA transferase-like"/>
    <property type="match status" value="1"/>
</dbReference>
<keyword evidence="3 4" id="KW-0067">ATP-binding</keyword>
<dbReference type="EC" id="6.3.3.2" evidence="4"/>
<keyword evidence="4" id="KW-0479">Metal-binding</keyword>
<proteinExistence type="inferred from homology"/>
<comment type="cofactor">
    <cofactor evidence="4">
        <name>Mg(2+)</name>
        <dbReference type="ChEBI" id="CHEBI:18420"/>
    </cofactor>
</comment>
<dbReference type="InterPro" id="IPR037171">
    <property type="entry name" value="NagB/RpiA_transferase-like"/>
</dbReference>